<keyword evidence="10" id="KW-1185">Reference proteome</keyword>
<evidence type="ECO:0000256" key="4">
    <source>
        <dbReference type="RuleBase" id="RU361173"/>
    </source>
</evidence>
<feature type="signal peptide" evidence="6">
    <location>
        <begin position="1"/>
        <end position="16"/>
    </location>
</feature>
<evidence type="ECO:0000256" key="1">
    <source>
        <dbReference type="ARBA" id="ARBA00010980"/>
    </source>
</evidence>
<reference evidence="10" key="2">
    <citation type="submission" date="2010-05" db="EMBL/GenBank/DDBJ databases">
        <title>The genome sequence of Magnaporthe poae strain ATCC 64411.</title>
        <authorList>
            <person name="Ma L.-J."/>
            <person name="Dead R."/>
            <person name="Young S."/>
            <person name="Zeng Q."/>
            <person name="Koehrsen M."/>
            <person name="Alvarado L."/>
            <person name="Berlin A."/>
            <person name="Chapman S.B."/>
            <person name="Chen Z."/>
            <person name="Freedman E."/>
            <person name="Gellesch M."/>
            <person name="Goldberg J."/>
            <person name="Griggs A."/>
            <person name="Gujja S."/>
            <person name="Heilman E.R."/>
            <person name="Heiman D."/>
            <person name="Hepburn T."/>
            <person name="Howarth C."/>
            <person name="Jen D."/>
            <person name="Larson L."/>
            <person name="Mehta T."/>
            <person name="Neiman D."/>
            <person name="Pearson M."/>
            <person name="Roberts A."/>
            <person name="Saif S."/>
            <person name="Shea T."/>
            <person name="Shenoy N."/>
            <person name="Sisk P."/>
            <person name="Stolte C."/>
            <person name="Sykes S."/>
            <person name="Walk T."/>
            <person name="White J."/>
            <person name="Yandava C."/>
            <person name="Haas B."/>
            <person name="Nusbaum C."/>
            <person name="Birren B."/>
        </authorList>
    </citation>
    <scope>NUCLEOTIDE SEQUENCE [LARGE SCALE GENOMIC DNA]</scope>
    <source>
        <strain evidence="10">ATCC 64411 / 73-15</strain>
    </source>
</reference>
<comment type="subcellular location">
    <subcellularLocation>
        <location evidence="4">Secreted</location>
    </subcellularLocation>
</comment>
<proteinExistence type="inferred from homology"/>
<keyword evidence="3 4" id="KW-0456">Lyase</keyword>
<dbReference type="VEuPathDB" id="FungiDB:MAPG_07279"/>
<dbReference type="GO" id="GO:0005576">
    <property type="term" value="C:extracellular region"/>
    <property type="evidence" value="ECO:0007669"/>
    <property type="project" value="UniProtKB-SubCell"/>
</dbReference>
<dbReference type="EMBL" id="ADBL01001762">
    <property type="status" value="NOT_ANNOTATED_CDS"/>
    <property type="molecule type" value="Genomic_DNA"/>
</dbReference>
<dbReference type="SUPFAM" id="SSF51126">
    <property type="entry name" value="Pectin lyase-like"/>
    <property type="match status" value="1"/>
</dbReference>
<sequence>MRFSGIATLLLGLAAASPVAEEQQQQQLTRRQASQACNIGFCTQNGGTTGGAAGPTVTVRTLAELQSNVSGAPKSTMLPHSEAPSTTVNAPPDKTIYGERGSSLTGVGLYVRRVSNVIIRNMKISGVKASNGDAVGIDASTNVWVDHCDLRGDLSGGKDDLDGLVDVSHGGDFITISYTYFHDSWKASLVGHSDSNGSEDRGKLRVTYAHNHWQNVNSRTPLVRFGTVHVVNSYYQDVLGSGINTRMGAQVLVQSSAFANSNKKAIFFADSKETGFAVAEDVALGGSQNTAPAGSLTSSSLPYRISGIGSGGVAGTVPGQAGQKL</sequence>
<reference evidence="9" key="5">
    <citation type="submission" date="2015-06" db="UniProtKB">
        <authorList>
            <consortium name="EnsemblFungi"/>
        </authorList>
    </citation>
    <scope>IDENTIFICATION</scope>
    <source>
        <strain evidence="9">ATCC 64411</strain>
    </source>
</reference>
<evidence type="ECO:0000313" key="9">
    <source>
        <dbReference type="EnsemblFungi" id="MAPG_07279T0"/>
    </source>
</evidence>
<feature type="domain" description="Pectate lyase" evidence="7">
    <location>
        <begin position="52"/>
        <end position="264"/>
    </location>
</feature>
<dbReference type="eggNOG" id="ENOG502S66G">
    <property type="taxonomic scope" value="Eukaryota"/>
</dbReference>
<gene>
    <name evidence="8" type="ORF">MAPG_07279</name>
</gene>
<evidence type="ECO:0000256" key="2">
    <source>
        <dbReference type="ARBA" id="ARBA00022729"/>
    </source>
</evidence>
<dbReference type="OMA" id="LVNNYWD"/>
<reference evidence="8" key="1">
    <citation type="submission" date="2010-05" db="EMBL/GenBank/DDBJ databases">
        <title>The Genome Sequence of Magnaporthe poae strain ATCC 64411.</title>
        <authorList>
            <consortium name="The Broad Institute Genome Sequencing Platform"/>
            <consortium name="Broad Institute Genome Sequencing Center for Infectious Disease"/>
            <person name="Ma L.-J."/>
            <person name="Dead R."/>
            <person name="Young S."/>
            <person name="Zeng Q."/>
            <person name="Koehrsen M."/>
            <person name="Alvarado L."/>
            <person name="Berlin A."/>
            <person name="Chapman S.B."/>
            <person name="Chen Z."/>
            <person name="Freedman E."/>
            <person name="Gellesch M."/>
            <person name="Goldberg J."/>
            <person name="Griggs A."/>
            <person name="Gujja S."/>
            <person name="Heilman E.R."/>
            <person name="Heiman D."/>
            <person name="Hepburn T."/>
            <person name="Howarth C."/>
            <person name="Jen D."/>
            <person name="Larson L."/>
            <person name="Mehta T."/>
            <person name="Neiman D."/>
            <person name="Pearson M."/>
            <person name="Roberts A."/>
            <person name="Saif S."/>
            <person name="Shea T."/>
            <person name="Shenoy N."/>
            <person name="Sisk P."/>
            <person name="Stolte C."/>
            <person name="Sykes S."/>
            <person name="Walk T."/>
            <person name="White J."/>
            <person name="Yandava C."/>
            <person name="Haas B."/>
            <person name="Nusbaum C."/>
            <person name="Birren B."/>
        </authorList>
    </citation>
    <scope>NUCLEOTIDE SEQUENCE</scope>
    <source>
        <strain evidence="8">ATCC 64411</strain>
    </source>
</reference>
<evidence type="ECO:0000256" key="3">
    <source>
        <dbReference type="ARBA" id="ARBA00023239"/>
    </source>
</evidence>
<organism evidence="9 10">
    <name type="scientific">Magnaporthiopsis poae (strain ATCC 64411 / 73-15)</name>
    <name type="common">Kentucky bluegrass fungus</name>
    <name type="synonym">Magnaporthe poae</name>
    <dbReference type="NCBI Taxonomy" id="644358"/>
    <lineage>
        <taxon>Eukaryota</taxon>
        <taxon>Fungi</taxon>
        <taxon>Dikarya</taxon>
        <taxon>Ascomycota</taxon>
        <taxon>Pezizomycotina</taxon>
        <taxon>Sordariomycetes</taxon>
        <taxon>Sordariomycetidae</taxon>
        <taxon>Magnaporthales</taxon>
        <taxon>Magnaporthaceae</taxon>
        <taxon>Magnaporthiopsis</taxon>
    </lineage>
</organism>
<protein>
    <submittedName>
        <fullName evidence="8">Pectate lyase</fullName>
    </submittedName>
</protein>
<evidence type="ECO:0000256" key="6">
    <source>
        <dbReference type="SAM" id="SignalP"/>
    </source>
</evidence>
<keyword evidence="4" id="KW-0119">Carbohydrate metabolism</keyword>
<dbReference type="EMBL" id="GL876971">
    <property type="protein sequence ID" value="KLU88292.1"/>
    <property type="molecule type" value="Genomic_DNA"/>
</dbReference>
<dbReference type="PANTHER" id="PTHR31683">
    <property type="entry name" value="PECTATE LYASE 18-RELATED"/>
    <property type="match status" value="1"/>
</dbReference>
<dbReference type="InterPro" id="IPR011050">
    <property type="entry name" value="Pectin_lyase_fold/virulence"/>
</dbReference>
<dbReference type="InterPro" id="IPR012334">
    <property type="entry name" value="Pectin_lyas_fold"/>
</dbReference>
<keyword evidence="2 6" id="KW-0732">Signal</keyword>
<dbReference type="GO" id="GO:0030570">
    <property type="term" value="F:pectate lyase activity"/>
    <property type="evidence" value="ECO:0007669"/>
    <property type="project" value="InterPro"/>
</dbReference>
<evidence type="ECO:0000313" key="10">
    <source>
        <dbReference type="Proteomes" id="UP000011715"/>
    </source>
</evidence>
<keyword evidence="4" id="KW-0964">Secreted</keyword>
<dbReference type="AlphaFoldDB" id="A0A0C4E488"/>
<dbReference type="EnsemblFungi" id="MAPG_07279T0">
    <property type="protein sequence ID" value="MAPG_07279T0"/>
    <property type="gene ID" value="MAPG_07279"/>
</dbReference>
<dbReference type="SMART" id="SM00656">
    <property type="entry name" value="Amb_all"/>
    <property type="match status" value="1"/>
</dbReference>
<dbReference type="InterPro" id="IPR045032">
    <property type="entry name" value="PEL"/>
</dbReference>
<keyword evidence="4" id="KW-0624">Polysaccharide degradation</keyword>
<dbReference type="STRING" id="644358.A0A0C4E488"/>
<dbReference type="Proteomes" id="UP000011715">
    <property type="component" value="Unassembled WGS sequence"/>
</dbReference>
<dbReference type="Gene3D" id="2.160.20.10">
    <property type="entry name" value="Single-stranded right-handed beta-helix, Pectin lyase-like"/>
    <property type="match status" value="1"/>
</dbReference>
<dbReference type="InterPro" id="IPR002022">
    <property type="entry name" value="Pec_lyase"/>
</dbReference>
<dbReference type="Pfam" id="PF00544">
    <property type="entry name" value="Pectate_lyase_4"/>
    <property type="match status" value="1"/>
</dbReference>
<dbReference type="PANTHER" id="PTHR31683:SF18">
    <property type="entry name" value="PECTATE LYASE 21-RELATED"/>
    <property type="match status" value="1"/>
</dbReference>
<accession>A0A0C4E488</accession>
<comment type="similarity">
    <text evidence="1 4">Belongs to the polysaccharide lyase 1 family.</text>
</comment>
<feature type="region of interest" description="Disordered" evidence="5">
    <location>
        <begin position="70"/>
        <end position="94"/>
    </location>
</feature>
<reference evidence="8" key="3">
    <citation type="submission" date="2011-03" db="EMBL/GenBank/DDBJ databases">
        <title>Annotation of Magnaporthe poae ATCC 64411.</title>
        <authorList>
            <person name="Ma L.-J."/>
            <person name="Dead R."/>
            <person name="Young S.K."/>
            <person name="Zeng Q."/>
            <person name="Gargeya S."/>
            <person name="Fitzgerald M."/>
            <person name="Haas B."/>
            <person name="Abouelleil A."/>
            <person name="Alvarado L."/>
            <person name="Arachchi H.M."/>
            <person name="Berlin A."/>
            <person name="Brown A."/>
            <person name="Chapman S.B."/>
            <person name="Chen Z."/>
            <person name="Dunbar C."/>
            <person name="Freedman E."/>
            <person name="Gearin G."/>
            <person name="Gellesch M."/>
            <person name="Goldberg J."/>
            <person name="Griggs A."/>
            <person name="Gujja S."/>
            <person name="Heiman D."/>
            <person name="Howarth C."/>
            <person name="Larson L."/>
            <person name="Lui A."/>
            <person name="MacDonald P.J.P."/>
            <person name="Mehta T."/>
            <person name="Montmayeur A."/>
            <person name="Murphy C."/>
            <person name="Neiman D."/>
            <person name="Pearson M."/>
            <person name="Priest M."/>
            <person name="Roberts A."/>
            <person name="Saif S."/>
            <person name="Shea T."/>
            <person name="Shenoy N."/>
            <person name="Sisk P."/>
            <person name="Stolte C."/>
            <person name="Sykes S."/>
            <person name="Yandava C."/>
            <person name="Wortman J."/>
            <person name="Nusbaum C."/>
            <person name="Birren B."/>
        </authorList>
    </citation>
    <scope>NUCLEOTIDE SEQUENCE</scope>
    <source>
        <strain evidence="8">ATCC 64411</strain>
    </source>
</reference>
<evidence type="ECO:0000259" key="7">
    <source>
        <dbReference type="SMART" id="SM00656"/>
    </source>
</evidence>
<dbReference type="OrthoDB" id="1637350at2759"/>
<dbReference type="GO" id="GO:0000272">
    <property type="term" value="P:polysaccharide catabolic process"/>
    <property type="evidence" value="ECO:0007669"/>
    <property type="project" value="UniProtKB-KW"/>
</dbReference>
<evidence type="ECO:0000313" key="8">
    <source>
        <dbReference type="EMBL" id="KLU88292.1"/>
    </source>
</evidence>
<feature type="chain" id="PRO_5007393366" evidence="6">
    <location>
        <begin position="17"/>
        <end position="325"/>
    </location>
</feature>
<reference evidence="9" key="4">
    <citation type="journal article" date="2015" name="G3 (Bethesda)">
        <title>Genome sequences of three phytopathogenic species of the Magnaporthaceae family of fungi.</title>
        <authorList>
            <person name="Okagaki L.H."/>
            <person name="Nunes C.C."/>
            <person name="Sailsbery J."/>
            <person name="Clay B."/>
            <person name="Brown D."/>
            <person name="John T."/>
            <person name="Oh Y."/>
            <person name="Young N."/>
            <person name="Fitzgerald M."/>
            <person name="Haas B.J."/>
            <person name="Zeng Q."/>
            <person name="Young S."/>
            <person name="Adiconis X."/>
            <person name="Fan L."/>
            <person name="Levin J.Z."/>
            <person name="Mitchell T.K."/>
            <person name="Okubara P.A."/>
            <person name="Farman M.L."/>
            <person name="Kohn L.M."/>
            <person name="Birren B."/>
            <person name="Ma L.-J."/>
            <person name="Dean R.A."/>
        </authorList>
    </citation>
    <scope>NUCLEOTIDE SEQUENCE</scope>
    <source>
        <strain evidence="9">ATCC 64411 / 73-15</strain>
    </source>
</reference>
<evidence type="ECO:0000256" key="5">
    <source>
        <dbReference type="SAM" id="MobiDB-lite"/>
    </source>
</evidence>
<name>A0A0C4E488_MAGP6</name>